<evidence type="ECO:0000259" key="1">
    <source>
        <dbReference type="PROSITE" id="PS51186"/>
    </source>
</evidence>
<proteinExistence type="predicted"/>
<dbReference type="SUPFAM" id="SSF55729">
    <property type="entry name" value="Acyl-CoA N-acyltransferases (Nat)"/>
    <property type="match status" value="1"/>
</dbReference>
<feature type="domain" description="N-acetyltransferase" evidence="1">
    <location>
        <begin position="39"/>
        <end position="195"/>
    </location>
</feature>
<organism evidence="2">
    <name type="scientific">marine metagenome</name>
    <dbReference type="NCBI Taxonomy" id="408172"/>
    <lineage>
        <taxon>unclassified sequences</taxon>
        <taxon>metagenomes</taxon>
        <taxon>ecological metagenomes</taxon>
    </lineage>
</organism>
<dbReference type="InterPro" id="IPR016181">
    <property type="entry name" value="Acyl_CoA_acyltransferase"/>
</dbReference>
<dbReference type="Pfam" id="PF13302">
    <property type="entry name" value="Acetyltransf_3"/>
    <property type="match status" value="1"/>
</dbReference>
<dbReference type="InterPro" id="IPR000182">
    <property type="entry name" value="GNAT_dom"/>
</dbReference>
<dbReference type="GO" id="GO:1990189">
    <property type="term" value="F:protein N-terminal-serine acetyltransferase activity"/>
    <property type="evidence" value="ECO:0007669"/>
    <property type="project" value="TreeGrafter"/>
</dbReference>
<dbReference type="FunFam" id="3.40.630.30:FF:000047">
    <property type="entry name" value="Acetyltransferase, GNAT family"/>
    <property type="match status" value="1"/>
</dbReference>
<evidence type="ECO:0000313" key="2">
    <source>
        <dbReference type="EMBL" id="SVA54256.1"/>
    </source>
</evidence>
<dbReference type="PANTHER" id="PTHR43441:SF2">
    <property type="entry name" value="FAMILY ACETYLTRANSFERASE, PUTATIVE (AFU_ORTHOLOGUE AFUA_7G00850)-RELATED"/>
    <property type="match status" value="1"/>
</dbReference>
<dbReference type="GO" id="GO:0005737">
    <property type="term" value="C:cytoplasm"/>
    <property type="evidence" value="ECO:0007669"/>
    <property type="project" value="TreeGrafter"/>
</dbReference>
<dbReference type="AlphaFoldDB" id="A0A381WP00"/>
<name>A0A381WP00_9ZZZZ</name>
<dbReference type="GO" id="GO:0008999">
    <property type="term" value="F:protein-N-terminal-alanine acetyltransferase activity"/>
    <property type="evidence" value="ECO:0007669"/>
    <property type="project" value="TreeGrafter"/>
</dbReference>
<accession>A0A381WP00</accession>
<dbReference type="EMBL" id="UINC01012421">
    <property type="protein sequence ID" value="SVA54256.1"/>
    <property type="molecule type" value="Genomic_DNA"/>
</dbReference>
<dbReference type="PANTHER" id="PTHR43441">
    <property type="entry name" value="RIBOSOMAL-PROTEIN-SERINE ACETYLTRANSFERASE"/>
    <property type="match status" value="1"/>
</dbReference>
<sequence>MNQKNLTNDLGQSIGEPVENWKIRAAPPKTKMEGKYCVIEILDIEKHAEDLFNSFAKDTENYDWTYLHYGGFKSLREFKEWLDKDCLDNDPLFHAIIDKNQNIAVGMASYLRIQEKIGNIEVGHIHYSFPMQKKPIGTEAMYLMMKRVFDELGYRRYEWKCDSLNERSCKAAKRFGFTFEGVFKQHNIVKGHNRDTAWFSIIDKDWARIKKNYELWLDKTNFNREGKQNKSLRSLMLQT</sequence>
<protein>
    <recommendedName>
        <fullName evidence="1">N-acetyltransferase domain-containing protein</fullName>
    </recommendedName>
</protein>
<dbReference type="Gene3D" id="3.40.630.30">
    <property type="match status" value="1"/>
</dbReference>
<dbReference type="PROSITE" id="PS51186">
    <property type="entry name" value="GNAT"/>
    <property type="match status" value="1"/>
</dbReference>
<gene>
    <name evidence="2" type="ORF">METZ01_LOCUS107110</name>
</gene>
<reference evidence="2" key="1">
    <citation type="submission" date="2018-05" db="EMBL/GenBank/DDBJ databases">
        <authorList>
            <person name="Lanie J.A."/>
            <person name="Ng W.-L."/>
            <person name="Kazmierczak K.M."/>
            <person name="Andrzejewski T.M."/>
            <person name="Davidsen T.M."/>
            <person name="Wayne K.J."/>
            <person name="Tettelin H."/>
            <person name="Glass J.I."/>
            <person name="Rusch D."/>
            <person name="Podicherti R."/>
            <person name="Tsui H.-C.T."/>
            <person name="Winkler M.E."/>
        </authorList>
    </citation>
    <scope>NUCLEOTIDE SEQUENCE</scope>
</reference>
<dbReference type="InterPro" id="IPR051908">
    <property type="entry name" value="Ribosomal_N-acetyltransferase"/>
</dbReference>